<protein>
    <submittedName>
        <fullName evidence="1">Uncharacterized protein</fullName>
    </submittedName>
</protein>
<keyword evidence="2" id="KW-1185">Reference proteome</keyword>
<dbReference type="OMA" id="TMITHAY"/>
<gene>
    <name evidence="1" type="ORF">HPB48_023104</name>
</gene>
<dbReference type="VEuPathDB" id="VectorBase:HLOH_048715"/>
<dbReference type="Proteomes" id="UP000821853">
    <property type="component" value="Chromosome 5"/>
</dbReference>
<dbReference type="AlphaFoldDB" id="A0A9J6GMR3"/>
<dbReference type="EMBL" id="JABSTR010000007">
    <property type="protein sequence ID" value="KAH9375848.1"/>
    <property type="molecule type" value="Genomic_DNA"/>
</dbReference>
<organism evidence="1 2">
    <name type="scientific">Haemaphysalis longicornis</name>
    <name type="common">Bush tick</name>
    <dbReference type="NCBI Taxonomy" id="44386"/>
    <lineage>
        <taxon>Eukaryota</taxon>
        <taxon>Metazoa</taxon>
        <taxon>Ecdysozoa</taxon>
        <taxon>Arthropoda</taxon>
        <taxon>Chelicerata</taxon>
        <taxon>Arachnida</taxon>
        <taxon>Acari</taxon>
        <taxon>Parasitiformes</taxon>
        <taxon>Ixodida</taxon>
        <taxon>Ixodoidea</taxon>
        <taxon>Ixodidae</taxon>
        <taxon>Haemaphysalinae</taxon>
        <taxon>Haemaphysalis</taxon>
    </lineage>
</organism>
<dbReference type="OrthoDB" id="6515914at2759"/>
<accession>A0A9J6GMR3</accession>
<evidence type="ECO:0000313" key="1">
    <source>
        <dbReference type="EMBL" id="KAH9375848.1"/>
    </source>
</evidence>
<name>A0A9J6GMR3_HAELO</name>
<evidence type="ECO:0000313" key="2">
    <source>
        <dbReference type="Proteomes" id="UP000821853"/>
    </source>
</evidence>
<proteinExistence type="predicted"/>
<sequence>MPKEFYTRQTVRKLRFREGTMITHAYVRYEDDKRFAIVEVDDIKGFNPEDDFEGTFYNTKWTDDSGASDYYRSRILLVADSEARLKAKIAGRRVRVRRLPSSDSDSDDEIVEVDIGKGLLVPCGAWQRIQTREKDSLFVKDLLVTVWDPAADLAPASQTVPKNRP</sequence>
<comment type="caution">
    <text evidence="1">The sequence shown here is derived from an EMBL/GenBank/DDBJ whole genome shotgun (WGS) entry which is preliminary data.</text>
</comment>
<reference evidence="1 2" key="1">
    <citation type="journal article" date="2020" name="Cell">
        <title>Large-Scale Comparative Analyses of Tick Genomes Elucidate Their Genetic Diversity and Vector Capacities.</title>
        <authorList>
            <consortium name="Tick Genome and Microbiome Consortium (TIGMIC)"/>
            <person name="Jia N."/>
            <person name="Wang J."/>
            <person name="Shi W."/>
            <person name="Du L."/>
            <person name="Sun Y."/>
            <person name="Zhan W."/>
            <person name="Jiang J.F."/>
            <person name="Wang Q."/>
            <person name="Zhang B."/>
            <person name="Ji P."/>
            <person name="Bell-Sakyi L."/>
            <person name="Cui X.M."/>
            <person name="Yuan T.T."/>
            <person name="Jiang B.G."/>
            <person name="Yang W.F."/>
            <person name="Lam T.T."/>
            <person name="Chang Q.C."/>
            <person name="Ding S.J."/>
            <person name="Wang X.J."/>
            <person name="Zhu J.G."/>
            <person name="Ruan X.D."/>
            <person name="Zhao L."/>
            <person name="Wei J.T."/>
            <person name="Ye R.Z."/>
            <person name="Que T.C."/>
            <person name="Du C.H."/>
            <person name="Zhou Y.H."/>
            <person name="Cheng J.X."/>
            <person name="Dai P.F."/>
            <person name="Guo W.B."/>
            <person name="Han X.H."/>
            <person name="Huang E.J."/>
            <person name="Li L.F."/>
            <person name="Wei W."/>
            <person name="Gao Y.C."/>
            <person name="Liu J.Z."/>
            <person name="Shao H.Z."/>
            <person name="Wang X."/>
            <person name="Wang C.C."/>
            <person name="Yang T.C."/>
            <person name="Huo Q.B."/>
            <person name="Li W."/>
            <person name="Chen H.Y."/>
            <person name="Chen S.E."/>
            <person name="Zhou L.G."/>
            <person name="Ni X.B."/>
            <person name="Tian J.H."/>
            <person name="Sheng Y."/>
            <person name="Liu T."/>
            <person name="Pan Y.S."/>
            <person name="Xia L.Y."/>
            <person name="Li J."/>
            <person name="Zhao F."/>
            <person name="Cao W.C."/>
        </authorList>
    </citation>
    <scope>NUCLEOTIDE SEQUENCE [LARGE SCALE GENOMIC DNA]</scope>
    <source>
        <strain evidence="1">HaeL-2018</strain>
    </source>
</reference>